<keyword evidence="6" id="KW-1185">Reference proteome</keyword>
<dbReference type="OrthoDB" id="9803279at2"/>
<dbReference type="CDD" id="cd10796">
    <property type="entry name" value="GH57N_APU"/>
    <property type="match status" value="1"/>
</dbReference>
<dbReference type="Proteomes" id="UP000199518">
    <property type="component" value="Unassembled WGS sequence"/>
</dbReference>
<evidence type="ECO:0000313" key="5">
    <source>
        <dbReference type="EMBL" id="SFH62702.1"/>
    </source>
</evidence>
<evidence type="ECO:0000256" key="3">
    <source>
        <dbReference type="RuleBase" id="RU361196"/>
    </source>
</evidence>
<dbReference type="InterPro" id="IPR052046">
    <property type="entry name" value="GH57_Enzymes"/>
</dbReference>
<name>A0A1I3BK98_9PLAN</name>
<dbReference type="InterPro" id="IPR004300">
    <property type="entry name" value="Glyco_hydro_57_N"/>
</dbReference>
<dbReference type="Gene3D" id="3.20.110.10">
    <property type="entry name" value="Glycoside hydrolase 38, N terminal domain"/>
    <property type="match status" value="1"/>
</dbReference>
<dbReference type="Pfam" id="PF03065">
    <property type="entry name" value="Glyco_hydro_57"/>
    <property type="match status" value="1"/>
</dbReference>
<protein>
    <submittedName>
        <fullName evidence="5">Alpha-amylase/alpha-mannosidase, GH57 family</fullName>
    </submittedName>
</protein>
<dbReference type="InterPro" id="IPR011330">
    <property type="entry name" value="Glyco_hydro/deAcase_b/a-brl"/>
</dbReference>
<accession>A0A1I3BK98</accession>
<evidence type="ECO:0000256" key="1">
    <source>
        <dbReference type="ARBA" id="ARBA00006821"/>
    </source>
</evidence>
<dbReference type="EMBL" id="FOQD01000001">
    <property type="protein sequence ID" value="SFH62702.1"/>
    <property type="molecule type" value="Genomic_DNA"/>
</dbReference>
<dbReference type="PANTHER" id="PTHR36306:SF1">
    <property type="entry name" value="ALPHA-AMYLASE-RELATED"/>
    <property type="match status" value="1"/>
</dbReference>
<keyword evidence="2 3" id="KW-0119">Carbohydrate metabolism</keyword>
<dbReference type="PANTHER" id="PTHR36306">
    <property type="entry name" value="ALPHA-AMYLASE-RELATED-RELATED"/>
    <property type="match status" value="1"/>
</dbReference>
<comment type="similarity">
    <text evidence="1 3">Belongs to the glycosyl hydrolase 57 family.</text>
</comment>
<evidence type="ECO:0000256" key="2">
    <source>
        <dbReference type="ARBA" id="ARBA00023277"/>
    </source>
</evidence>
<dbReference type="GO" id="GO:0003824">
    <property type="term" value="F:catalytic activity"/>
    <property type="evidence" value="ECO:0007669"/>
    <property type="project" value="InterPro"/>
</dbReference>
<dbReference type="STRING" id="1576369.SAMN05421753_101501"/>
<gene>
    <name evidence="5" type="ORF">SAMN05421753_101501</name>
</gene>
<dbReference type="SUPFAM" id="SSF88713">
    <property type="entry name" value="Glycoside hydrolase/deacetylase"/>
    <property type="match status" value="1"/>
</dbReference>
<evidence type="ECO:0000313" key="6">
    <source>
        <dbReference type="Proteomes" id="UP000199518"/>
    </source>
</evidence>
<dbReference type="GO" id="GO:0005975">
    <property type="term" value="P:carbohydrate metabolic process"/>
    <property type="evidence" value="ECO:0007669"/>
    <property type="project" value="InterPro"/>
</dbReference>
<organism evidence="5 6">
    <name type="scientific">Planctomicrobium piriforme</name>
    <dbReference type="NCBI Taxonomy" id="1576369"/>
    <lineage>
        <taxon>Bacteria</taxon>
        <taxon>Pseudomonadati</taxon>
        <taxon>Planctomycetota</taxon>
        <taxon>Planctomycetia</taxon>
        <taxon>Planctomycetales</taxon>
        <taxon>Planctomycetaceae</taxon>
        <taxon>Planctomicrobium</taxon>
    </lineage>
</organism>
<dbReference type="AlphaFoldDB" id="A0A1I3BK98"/>
<sequence>MQPVSLALFWHQHQPYYPDDVTGETLMPWVRLHSTKDYVGMALHIQEVPEFRCTINLVPSLLLQIQRYTKGGSDRHLDVSRLPADGMSQEDAYYLLDHFFMANEWTMIRPYPRYSELHQKRGMGRDGAAQALPRFNTQDLRDLQVWNNLTWIHDLVFERDAELRDFRQKGKDYTEKEKAWLLEKQMELVAEVVPLHKKLADGGQLEITTTPFYHPILPLLWDKKSAREAMPGCPLPKYTQSYKEDAVRHLQKAVDYHTELFGTPPKGMWPSEGSVSQEILGAIADVGIEWIATDEEILTHSTEGFVHRDGNGLINRPEMLYRPWRVEHEGKSLQMVFRDHGLSDLIGFHYQRNDPRWAAGDMLGKVKDIGRSVSGHSDQPALVPIVLDGENCWEYYSDGGVAFLRNLYRSAVQDRDIVPMRVSDHLSQYPPVHKIGRLFAGSWINHDFYIWIGHQDDRDAWDLLHITREFLLKAEKNKKISRDLVKKAWDELMIAEGSDWFWWYGDDHNSAQDALFDELFRRHLRNVYQLLGEQPPGSLLKPVARTERRHIHTNPRSFLQVKVDGRMSYFEWLNAGHYESGSERGTMTMVTDSVIRDIYFGFDADHLLVRLDTPSKAKLDLHDFDEVRLRFVDPYGTEVRAKCKGPKNAAPEVLIDEKPVKSTGGKFALDRVFEMSVPWRDLGVSIGQRLHVAAELVKDGEVIERTPSEGTLDLLVPSADFEMQMWQA</sequence>
<reference evidence="6" key="1">
    <citation type="submission" date="2016-10" db="EMBL/GenBank/DDBJ databases">
        <authorList>
            <person name="Varghese N."/>
            <person name="Submissions S."/>
        </authorList>
    </citation>
    <scope>NUCLEOTIDE SEQUENCE [LARGE SCALE GENOMIC DNA]</scope>
    <source>
        <strain evidence="6">DSM 26348</strain>
    </source>
</reference>
<proteinExistence type="inferred from homology"/>
<evidence type="ECO:0000259" key="4">
    <source>
        <dbReference type="Pfam" id="PF03065"/>
    </source>
</evidence>
<feature type="domain" description="Glycoside hydrolase family 57 N-terminal" evidence="4">
    <location>
        <begin position="7"/>
        <end position="432"/>
    </location>
</feature>
<dbReference type="RefSeq" id="WP_092047608.1">
    <property type="nucleotide sequence ID" value="NZ_FOQD01000001.1"/>
</dbReference>
<dbReference type="InterPro" id="IPR027291">
    <property type="entry name" value="Glyco_hydro_38_N_sf"/>
</dbReference>